<evidence type="ECO:0000256" key="1">
    <source>
        <dbReference type="ARBA" id="ARBA00022741"/>
    </source>
</evidence>
<gene>
    <name evidence="3" type="ORF">BB934_43790</name>
</gene>
<dbReference type="GO" id="GO:0034605">
    <property type="term" value="P:cellular response to heat"/>
    <property type="evidence" value="ECO:0007669"/>
    <property type="project" value="TreeGrafter"/>
</dbReference>
<dbReference type="KEGG" id="moc:BB934_43790"/>
<dbReference type="AlphaFoldDB" id="A0A1B2EYQ5"/>
<proteinExistence type="predicted"/>
<dbReference type="SUPFAM" id="SSF52540">
    <property type="entry name" value="P-loop containing nucleoside triphosphate hydrolases"/>
    <property type="match status" value="1"/>
</dbReference>
<dbReference type="PANTHER" id="PTHR11638:SF18">
    <property type="entry name" value="HEAT SHOCK PROTEIN 104"/>
    <property type="match status" value="1"/>
</dbReference>
<name>A0A1B2EYQ5_9HYPH</name>
<organism evidence="3">
    <name type="scientific">Microvirga ossetica</name>
    <dbReference type="NCBI Taxonomy" id="1882682"/>
    <lineage>
        <taxon>Bacteria</taxon>
        <taxon>Pseudomonadati</taxon>
        <taxon>Pseudomonadota</taxon>
        <taxon>Alphaproteobacteria</taxon>
        <taxon>Hyphomicrobiales</taxon>
        <taxon>Methylobacteriaceae</taxon>
        <taxon>Microvirga</taxon>
    </lineage>
</organism>
<keyword evidence="3" id="KW-0614">Plasmid</keyword>
<dbReference type="PANTHER" id="PTHR11638">
    <property type="entry name" value="ATP-DEPENDENT CLP PROTEASE"/>
    <property type="match status" value="1"/>
</dbReference>
<dbReference type="InterPro" id="IPR027417">
    <property type="entry name" value="P-loop_NTPase"/>
</dbReference>
<dbReference type="GO" id="GO:0005524">
    <property type="term" value="F:ATP binding"/>
    <property type="evidence" value="ECO:0007669"/>
    <property type="project" value="UniProtKB-KW"/>
</dbReference>
<accession>A0A1B2EYQ5</accession>
<evidence type="ECO:0000256" key="2">
    <source>
        <dbReference type="ARBA" id="ARBA00022840"/>
    </source>
</evidence>
<evidence type="ECO:0008006" key="4">
    <source>
        <dbReference type="Google" id="ProtNLM"/>
    </source>
</evidence>
<protein>
    <recommendedName>
        <fullName evidence="4">ATPase AAA-type core domain-containing protein</fullName>
    </recommendedName>
</protein>
<dbReference type="GO" id="GO:0016887">
    <property type="term" value="F:ATP hydrolysis activity"/>
    <property type="evidence" value="ECO:0007669"/>
    <property type="project" value="TreeGrafter"/>
</dbReference>
<keyword evidence="1" id="KW-0547">Nucleotide-binding</keyword>
<keyword evidence="2" id="KW-0067">ATP-binding</keyword>
<dbReference type="Gene3D" id="3.40.50.300">
    <property type="entry name" value="P-loop containing nucleotide triphosphate hydrolases"/>
    <property type="match status" value="1"/>
</dbReference>
<geneLocation type="plasmid" evidence="3">
    <name>unnamed4</name>
</geneLocation>
<sequence>MSGAFHFDLDTFMTTLSSKPKPVPTAAMIADALSGAVIGQETTLTALANAVHDQLTRDQPGRSSGIFLLAGPDMARAKDAIACGLAKVLGYDWNLYNLADPGLSAARLFGSEPTGPRPGSIAHQLTTAPHSVIILDGIEHAYPPVLEHLIAGWRSGSILDAAGTRIPTEKAIFMLTTAIAQVGVSQIARSGLSADQRHIACLKLLSDAGLSAALLRRVDAVLCFEGLSLPDLARECRRSLEQQVASHGLTLTEDGLDTAVLTGAMTSALGVSAPAFQRRRATLDLRLSEIRKAGATRIRLVMDGDAIGVVPVAPAAGKETRPLNR</sequence>
<dbReference type="GO" id="GO:0005737">
    <property type="term" value="C:cytoplasm"/>
    <property type="evidence" value="ECO:0007669"/>
    <property type="project" value="TreeGrafter"/>
</dbReference>
<dbReference type="EMBL" id="CP016620">
    <property type="protein sequence ID" value="ANY85124.1"/>
    <property type="molecule type" value="Genomic_DNA"/>
</dbReference>
<evidence type="ECO:0000313" key="3">
    <source>
        <dbReference type="EMBL" id="ANY85124.1"/>
    </source>
</evidence>
<dbReference type="InterPro" id="IPR050130">
    <property type="entry name" value="ClpA_ClpB"/>
</dbReference>
<reference evidence="3" key="1">
    <citation type="submission" date="2016-07" db="EMBL/GenBank/DDBJ databases">
        <title>Microvirga ossetica sp. nov. a new species of rhizobia isolated from root nodules of the legume species Vicia alpestris Steven originated from North Ossetia region in the Caucasus.</title>
        <authorList>
            <person name="Safronova V.I."/>
            <person name="Kuznetsova I.G."/>
            <person name="Sazanova A.L."/>
            <person name="Belimov A."/>
            <person name="Andronov E."/>
            <person name="Osledkin Y.S."/>
            <person name="Onishchuk O.P."/>
            <person name="Kurchak O.N."/>
            <person name="Shaposhnikov A.I."/>
            <person name="Willems A."/>
            <person name="Tikhonovich I.A."/>
        </authorList>
    </citation>
    <scope>NUCLEOTIDE SEQUENCE [LARGE SCALE GENOMIC DNA]</scope>
    <source>
        <strain evidence="3">V5/3M</strain>
        <plasmid evidence="3">unnamed4</plasmid>
    </source>
</reference>